<feature type="region of interest" description="Disordered" evidence="1">
    <location>
        <begin position="94"/>
        <end position="133"/>
    </location>
</feature>
<dbReference type="InterPro" id="IPR017740">
    <property type="entry name" value="TssA-like"/>
</dbReference>
<dbReference type="EMBL" id="MDAL01000008">
    <property type="protein sequence ID" value="PMN94177.1"/>
    <property type="molecule type" value="Genomic_DNA"/>
</dbReference>
<feature type="compositionally biased region" description="Polar residues" evidence="1">
    <location>
        <begin position="121"/>
        <end position="133"/>
    </location>
</feature>
<protein>
    <recommendedName>
        <fullName evidence="4">ImpA N-terminal domain-containing protein</fullName>
    </recommendedName>
</protein>
<sequence length="276" mass="30191">MGDITFFQYQSAENKGGAPQLRQQAAQLLASQESFVQERIDNLERLSNLFLSVSECINKRAQPMLVKGVNFTFALSLISKVQSAITYLSGLKPAKGNTDSSLSQNSSSQDNNELSELAAAENSSHSESQHTVPQAVVSVSETASFAEAAKMNNMNRDQAFVQLRELAEYFRVSEPHSPVSFLLEKAIRWGYMPLPELMSELLVGRENDQDKIFNLIGLDNEERVVLPDVTSGAPTHVSSKPARNSAQDGAPHSAEPKETPKESSSKSSNGSTGLRW</sequence>
<feature type="compositionally biased region" description="Polar residues" evidence="1">
    <location>
        <begin position="232"/>
        <end position="247"/>
    </location>
</feature>
<gene>
    <name evidence="2" type="ORF">BCT23_09975</name>
</gene>
<feature type="compositionally biased region" description="Low complexity" evidence="1">
    <location>
        <begin position="99"/>
        <end position="117"/>
    </location>
</feature>
<proteinExistence type="predicted"/>
<organism evidence="2 3">
    <name type="scientific">Enterovibrio norvegicus</name>
    <dbReference type="NCBI Taxonomy" id="188144"/>
    <lineage>
        <taxon>Bacteria</taxon>
        <taxon>Pseudomonadati</taxon>
        <taxon>Pseudomonadota</taxon>
        <taxon>Gammaproteobacteria</taxon>
        <taxon>Vibrionales</taxon>
        <taxon>Vibrionaceae</taxon>
        <taxon>Enterovibrio</taxon>
    </lineage>
</organism>
<evidence type="ECO:0008006" key="4">
    <source>
        <dbReference type="Google" id="ProtNLM"/>
    </source>
</evidence>
<evidence type="ECO:0000313" key="3">
    <source>
        <dbReference type="Proteomes" id="UP000235387"/>
    </source>
</evidence>
<evidence type="ECO:0000256" key="1">
    <source>
        <dbReference type="SAM" id="MobiDB-lite"/>
    </source>
</evidence>
<dbReference type="PANTHER" id="PTHR37951">
    <property type="entry name" value="CYTOPLASMIC PROTEIN-RELATED"/>
    <property type="match status" value="1"/>
</dbReference>
<dbReference type="RefSeq" id="WP_102390176.1">
    <property type="nucleotide sequence ID" value="NZ_MDAL01000008.1"/>
</dbReference>
<feature type="compositionally biased region" description="Low complexity" evidence="1">
    <location>
        <begin position="265"/>
        <end position="276"/>
    </location>
</feature>
<reference evidence="3" key="1">
    <citation type="submission" date="2016-07" db="EMBL/GenBank/DDBJ databases">
        <title>Nontailed viruses are major unrecognized killers of bacteria in the ocean.</title>
        <authorList>
            <person name="Kauffman K."/>
            <person name="Hussain F."/>
            <person name="Yang J."/>
            <person name="Arevalo P."/>
            <person name="Brown J."/>
            <person name="Cutler M."/>
            <person name="Kelly L."/>
            <person name="Polz M.F."/>
        </authorList>
    </citation>
    <scope>NUCLEOTIDE SEQUENCE [LARGE SCALE GENOMIC DNA]</scope>
    <source>
        <strain evidence="3">10N.261.45.A10</strain>
    </source>
</reference>
<dbReference type="Proteomes" id="UP000235387">
    <property type="component" value="Unassembled WGS sequence"/>
</dbReference>
<dbReference type="AlphaFoldDB" id="A0A2N7LFD6"/>
<feature type="compositionally biased region" description="Basic and acidic residues" evidence="1">
    <location>
        <begin position="254"/>
        <end position="264"/>
    </location>
</feature>
<comment type="caution">
    <text evidence="2">The sequence shown here is derived from an EMBL/GenBank/DDBJ whole genome shotgun (WGS) entry which is preliminary data.</text>
</comment>
<name>A0A2N7LFD6_9GAMM</name>
<feature type="region of interest" description="Disordered" evidence="1">
    <location>
        <begin position="230"/>
        <end position="276"/>
    </location>
</feature>
<evidence type="ECO:0000313" key="2">
    <source>
        <dbReference type="EMBL" id="PMN94177.1"/>
    </source>
</evidence>
<accession>A0A2N7LFD6</accession>
<dbReference type="PANTHER" id="PTHR37951:SF1">
    <property type="entry name" value="TYPE VI SECRETION SYSTEM COMPONENT TSSA1"/>
    <property type="match status" value="1"/>
</dbReference>